<protein>
    <recommendedName>
        <fullName evidence="1">Rhodanese domain-containing protein</fullName>
    </recommendedName>
</protein>
<dbReference type="Pfam" id="PF00291">
    <property type="entry name" value="PALP"/>
    <property type="match status" value="1"/>
</dbReference>
<feature type="domain" description="Rhodanese" evidence="1">
    <location>
        <begin position="343"/>
        <end position="457"/>
    </location>
</feature>
<evidence type="ECO:0000313" key="3">
    <source>
        <dbReference type="Proteomes" id="UP000054481"/>
    </source>
</evidence>
<sequence length="459" mass="50402">MAASNPYNVFRGPDSLAQFYDPDQNPPLPLVEIPERLNPMRKHGVRIYAKLLTSLPAQNVKSLPVLNMLQQQDPQVFKHKPLAEASSGSTAISLGIVARALLGHEDVHAHVSNKKPISQMKLLRLFGIHVDLFGGMTQPTYDDPKGIMTRLRNRAAQRGDVVNLGQYHNHDNWKAHVRWTGPQIVTQLPEINVFCATVGTGGTLGRLADARTGETSCVFVCADLPYQYVDMYHAKLGEDEFPKIYNQELLTCDSDVYDDRFHLTPPHLVNLLDRGDIISSLFCQSGISGCCSSLQQYAPPPKSPESNSASSCPGSTSSSSSSSSLSSLSAHLSTPCSLSGCSLGPMPTVIDFRSEAEFRQSHLQRSINLPLPDRSDDLFASPGEVHQRWTELTELFEEQKCFHPSWPNATDGKILLVCTHGDTSRMATAMLRARGRDAYCVKGGFQTFISSFDGGNSNI</sequence>
<organism evidence="2 3">
    <name type="scientific">Hirsutella minnesotensis 3608</name>
    <dbReference type="NCBI Taxonomy" id="1043627"/>
    <lineage>
        <taxon>Eukaryota</taxon>
        <taxon>Fungi</taxon>
        <taxon>Dikarya</taxon>
        <taxon>Ascomycota</taxon>
        <taxon>Pezizomycotina</taxon>
        <taxon>Sordariomycetes</taxon>
        <taxon>Hypocreomycetidae</taxon>
        <taxon>Hypocreales</taxon>
        <taxon>Ophiocordycipitaceae</taxon>
        <taxon>Hirsutella</taxon>
    </lineage>
</organism>
<gene>
    <name evidence="2" type="ORF">HIM_09072</name>
</gene>
<keyword evidence="3" id="KW-1185">Reference proteome</keyword>
<dbReference type="InterPro" id="IPR001763">
    <property type="entry name" value="Rhodanese-like_dom"/>
</dbReference>
<dbReference type="SUPFAM" id="SSF53686">
    <property type="entry name" value="Tryptophan synthase beta subunit-like PLP-dependent enzymes"/>
    <property type="match status" value="1"/>
</dbReference>
<dbReference type="AlphaFoldDB" id="A0A0F8A3B4"/>
<dbReference type="Gene3D" id="3.40.50.1100">
    <property type="match status" value="2"/>
</dbReference>
<dbReference type="PANTHER" id="PTHR10314">
    <property type="entry name" value="CYSTATHIONINE BETA-SYNTHASE"/>
    <property type="match status" value="1"/>
</dbReference>
<dbReference type="Proteomes" id="UP000054481">
    <property type="component" value="Unassembled WGS sequence"/>
</dbReference>
<evidence type="ECO:0000313" key="2">
    <source>
        <dbReference type="EMBL" id="KJZ71534.1"/>
    </source>
</evidence>
<evidence type="ECO:0000259" key="1">
    <source>
        <dbReference type="PROSITE" id="PS50206"/>
    </source>
</evidence>
<dbReference type="SMART" id="SM00450">
    <property type="entry name" value="RHOD"/>
    <property type="match status" value="1"/>
</dbReference>
<dbReference type="SUPFAM" id="SSF52821">
    <property type="entry name" value="Rhodanese/Cell cycle control phosphatase"/>
    <property type="match status" value="1"/>
</dbReference>
<proteinExistence type="predicted"/>
<dbReference type="EMBL" id="KQ030570">
    <property type="protein sequence ID" value="KJZ71534.1"/>
    <property type="molecule type" value="Genomic_DNA"/>
</dbReference>
<dbReference type="CDD" id="cd00158">
    <property type="entry name" value="RHOD"/>
    <property type="match status" value="1"/>
</dbReference>
<dbReference type="InterPro" id="IPR050214">
    <property type="entry name" value="Cys_Synth/Cystath_Beta-Synth"/>
</dbReference>
<dbReference type="InterPro" id="IPR036052">
    <property type="entry name" value="TrpB-like_PALP_sf"/>
</dbReference>
<accession>A0A0F8A3B4</accession>
<dbReference type="Gene3D" id="3.40.250.10">
    <property type="entry name" value="Rhodanese-like domain"/>
    <property type="match status" value="1"/>
</dbReference>
<name>A0A0F8A3B4_9HYPO</name>
<dbReference type="InterPro" id="IPR036873">
    <property type="entry name" value="Rhodanese-like_dom_sf"/>
</dbReference>
<dbReference type="Pfam" id="PF00581">
    <property type="entry name" value="Rhodanese"/>
    <property type="match status" value="1"/>
</dbReference>
<reference evidence="2 3" key="1">
    <citation type="journal article" date="2014" name="Genome Biol. Evol.">
        <title>Comparative genomics and transcriptomics analyses reveal divergent lifestyle features of nematode endoparasitic fungus Hirsutella minnesotensis.</title>
        <authorList>
            <person name="Lai Y."/>
            <person name="Liu K."/>
            <person name="Zhang X."/>
            <person name="Zhang X."/>
            <person name="Li K."/>
            <person name="Wang N."/>
            <person name="Shu C."/>
            <person name="Wu Y."/>
            <person name="Wang C."/>
            <person name="Bushley K.E."/>
            <person name="Xiang M."/>
            <person name="Liu X."/>
        </authorList>
    </citation>
    <scope>NUCLEOTIDE SEQUENCE [LARGE SCALE GENOMIC DNA]</scope>
    <source>
        <strain evidence="2 3">3608</strain>
    </source>
</reference>
<dbReference type="OrthoDB" id="10259545at2759"/>
<dbReference type="InterPro" id="IPR001926">
    <property type="entry name" value="TrpB-like_PALP"/>
</dbReference>
<dbReference type="PROSITE" id="PS50206">
    <property type="entry name" value="RHODANESE_3"/>
    <property type="match status" value="1"/>
</dbReference>